<dbReference type="InterPro" id="IPR000639">
    <property type="entry name" value="Epox_hydrolase-like"/>
</dbReference>
<evidence type="ECO:0000313" key="4">
    <source>
        <dbReference type="EMBL" id="PAV15310.1"/>
    </source>
</evidence>
<evidence type="ECO:0000313" key="5">
    <source>
        <dbReference type="Proteomes" id="UP000217199"/>
    </source>
</evidence>
<name>A0A286U6W5_9AGAM</name>
<sequence>MDPSLYKDLKTSRGLNYHYYYSPASDGKPTVLFLHGYPSTSYDWHYQVDFFKPKGFGVLVPDMLGYGGTDKPLDEKLYRIKLMADDLTDILDAEKLDRVIVIGHDWGSGVVNRLVYYKPERFVAYGFLALSYNPPPQKFDYEAILAMAEKFVGYVNFGYWKFLAEESQLVNDHIDSFLNIVFPEDPSIWKTHIGPVGAIKAWLLADRKEGNGPSYLPQEELQKIKENLLKGGLEAPGCWYGAMIHHHTPNDDKEISPSQYEIKAPVFFGAALKDYVCIPALGKLSIQQWCKNATIVDFDTDHWIMLAAPDKLNTELLKWIEGLEEVKGKL</sequence>
<dbReference type="InParanoid" id="A0A286U6W5"/>
<dbReference type="Pfam" id="PF00561">
    <property type="entry name" value="Abhydrolase_1"/>
    <property type="match status" value="1"/>
</dbReference>
<dbReference type="InterPro" id="IPR029058">
    <property type="entry name" value="AB_hydrolase_fold"/>
</dbReference>
<keyword evidence="5" id="KW-1185">Reference proteome</keyword>
<evidence type="ECO:0000259" key="3">
    <source>
        <dbReference type="Pfam" id="PF00561"/>
    </source>
</evidence>
<dbReference type="OrthoDB" id="408373at2759"/>
<comment type="similarity">
    <text evidence="2">Belongs to the AB hydrolase superfamily. Epoxide hydrolase family.</text>
</comment>
<dbReference type="AlphaFoldDB" id="A0A286U6W5"/>
<dbReference type="GO" id="GO:0016787">
    <property type="term" value="F:hydrolase activity"/>
    <property type="evidence" value="ECO:0007669"/>
    <property type="project" value="UniProtKB-KW"/>
</dbReference>
<reference evidence="4 5" key="1">
    <citation type="journal article" date="2017" name="Mol. Ecol.">
        <title>Comparative and population genomic landscape of Phellinus noxius: A hypervariable fungus causing root rot in trees.</title>
        <authorList>
            <person name="Chung C.L."/>
            <person name="Lee T.J."/>
            <person name="Akiba M."/>
            <person name="Lee H.H."/>
            <person name="Kuo T.H."/>
            <person name="Liu D."/>
            <person name="Ke H.M."/>
            <person name="Yokoi T."/>
            <person name="Roa M.B."/>
            <person name="Lu M.J."/>
            <person name="Chang Y.Y."/>
            <person name="Ann P.J."/>
            <person name="Tsai J.N."/>
            <person name="Chen C.Y."/>
            <person name="Tzean S.S."/>
            <person name="Ota Y."/>
            <person name="Hattori T."/>
            <person name="Sahashi N."/>
            <person name="Liou R.F."/>
            <person name="Kikuchi T."/>
            <person name="Tsai I.J."/>
        </authorList>
    </citation>
    <scope>NUCLEOTIDE SEQUENCE [LARGE SCALE GENOMIC DNA]</scope>
    <source>
        <strain evidence="4 5">FFPRI411160</strain>
    </source>
</reference>
<keyword evidence="1" id="KW-0378">Hydrolase</keyword>
<proteinExistence type="inferred from homology"/>
<dbReference type="Proteomes" id="UP000217199">
    <property type="component" value="Unassembled WGS sequence"/>
</dbReference>
<dbReference type="STRING" id="2282107.A0A286U6W5"/>
<dbReference type="PANTHER" id="PTHR43329">
    <property type="entry name" value="EPOXIDE HYDROLASE"/>
    <property type="match status" value="1"/>
</dbReference>
<organism evidence="4 5">
    <name type="scientific">Pyrrhoderma noxium</name>
    <dbReference type="NCBI Taxonomy" id="2282107"/>
    <lineage>
        <taxon>Eukaryota</taxon>
        <taxon>Fungi</taxon>
        <taxon>Dikarya</taxon>
        <taxon>Basidiomycota</taxon>
        <taxon>Agaricomycotina</taxon>
        <taxon>Agaricomycetes</taxon>
        <taxon>Hymenochaetales</taxon>
        <taxon>Hymenochaetaceae</taxon>
        <taxon>Pyrrhoderma</taxon>
    </lineage>
</organism>
<dbReference type="SUPFAM" id="SSF53474">
    <property type="entry name" value="alpha/beta-Hydrolases"/>
    <property type="match status" value="1"/>
</dbReference>
<evidence type="ECO:0000256" key="1">
    <source>
        <dbReference type="ARBA" id="ARBA00022801"/>
    </source>
</evidence>
<dbReference type="PRINTS" id="PR00412">
    <property type="entry name" value="EPOXHYDRLASE"/>
</dbReference>
<dbReference type="Gene3D" id="3.40.50.1820">
    <property type="entry name" value="alpha/beta hydrolase"/>
    <property type="match status" value="1"/>
</dbReference>
<protein>
    <submittedName>
        <fullName evidence="4">Alpha beta-hydrolase</fullName>
    </submittedName>
</protein>
<dbReference type="EMBL" id="NBII01000010">
    <property type="protein sequence ID" value="PAV15310.1"/>
    <property type="molecule type" value="Genomic_DNA"/>
</dbReference>
<gene>
    <name evidence="4" type="ORF">PNOK_0907200</name>
</gene>
<accession>A0A286U6W5</accession>
<comment type="caution">
    <text evidence="4">The sequence shown here is derived from an EMBL/GenBank/DDBJ whole genome shotgun (WGS) entry which is preliminary data.</text>
</comment>
<dbReference type="InterPro" id="IPR000073">
    <property type="entry name" value="AB_hydrolase_1"/>
</dbReference>
<feature type="domain" description="AB hydrolase-1" evidence="3">
    <location>
        <begin position="29"/>
        <end position="306"/>
    </location>
</feature>
<evidence type="ECO:0000256" key="2">
    <source>
        <dbReference type="ARBA" id="ARBA00038334"/>
    </source>
</evidence>